<dbReference type="VEuPathDB" id="VectorBase:CSON009063"/>
<evidence type="ECO:0000313" key="1">
    <source>
        <dbReference type="EMBL" id="SSX23464.1"/>
    </source>
</evidence>
<protein>
    <submittedName>
        <fullName evidence="1">CSON009063 protein</fullName>
    </submittedName>
</protein>
<dbReference type="EMBL" id="UFQT01000350">
    <property type="protein sequence ID" value="SSX23464.1"/>
    <property type="molecule type" value="Genomic_DNA"/>
</dbReference>
<dbReference type="AlphaFoldDB" id="A0A336LZP5"/>
<name>A0A336LZP5_CULSO</name>
<gene>
    <name evidence="1" type="primary">CSON009063</name>
</gene>
<accession>A0A336LZP5</accession>
<proteinExistence type="predicted"/>
<organism evidence="1">
    <name type="scientific">Culicoides sonorensis</name>
    <name type="common">Biting midge</name>
    <dbReference type="NCBI Taxonomy" id="179676"/>
    <lineage>
        <taxon>Eukaryota</taxon>
        <taxon>Metazoa</taxon>
        <taxon>Ecdysozoa</taxon>
        <taxon>Arthropoda</taxon>
        <taxon>Hexapoda</taxon>
        <taxon>Insecta</taxon>
        <taxon>Pterygota</taxon>
        <taxon>Neoptera</taxon>
        <taxon>Endopterygota</taxon>
        <taxon>Diptera</taxon>
        <taxon>Nematocera</taxon>
        <taxon>Chironomoidea</taxon>
        <taxon>Ceratopogonidae</taxon>
        <taxon>Ceratopogoninae</taxon>
        <taxon>Culicoides</taxon>
        <taxon>Monoculicoides</taxon>
    </lineage>
</organism>
<sequence length="390" mass="45530">MEEQSAFVKDLYDMYEKGEWRKILKLGQSNASEETKKYHWCWPYEQDLKDLKSELDKLGVKSLCSIGCGTGILEWCLNKCTGMEVKGIEVDEFYWVSANAPKPFINLEFAKRKLPSSYLGTACTRLPNYGLLFCYFNNPRAFKDYVRYFIGNYLIMIGPSLKTPPEKHVDPMPEEPDFETPKLWVKAWNTFSKTKPFIDLKILKRRLSNSPLNNLLSRSRDEALLFCYFNNPDAFKSYIKYFYGDYVIIIGPPLKSKTKRSNPMPETPNFENPALWSSKNARKPFIQLDFARRQIGSSFLGEVCARLPNYGLLFCYFNNPRAFKDYTRYFIGNVIVLIGPKILGSRDKQVKHSDPMPEEPGWENEKQWKKVWSKEIGNDKDICVIWQRNL</sequence>
<reference evidence="1" key="1">
    <citation type="submission" date="2018-07" db="EMBL/GenBank/DDBJ databases">
        <authorList>
            <person name="Quirk P.G."/>
            <person name="Krulwich T.A."/>
        </authorList>
    </citation>
    <scope>NUCLEOTIDE SEQUENCE</scope>
</reference>